<proteinExistence type="predicted"/>
<reference evidence="3" key="1">
    <citation type="submission" date="2017-01" db="EMBL/GenBank/DDBJ databases">
        <authorList>
            <person name="Wang Y."/>
            <person name="White M."/>
            <person name="Kvist S."/>
            <person name="Moncalvo J.-M."/>
        </authorList>
    </citation>
    <scope>NUCLEOTIDE SEQUENCE [LARGE SCALE GENOMIC DNA]</scope>
    <source>
        <strain evidence="3">COL-18-3</strain>
    </source>
</reference>
<feature type="compositionally biased region" description="Polar residues" evidence="1">
    <location>
        <begin position="447"/>
        <end position="457"/>
    </location>
</feature>
<evidence type="ECO:0000313" key="2">
    <source>
        <dbReference type="EMBL" id="OMH86300.1"/>
    </source>
</evidence>
<gene>
    <name evidence="2" type="ORF">AX774_g192</name>
</gene>
<feature type="compositionally biased region" description="Polar residues" evidence="1">
    <location>
        <begin position="703"/>
        <end position="714"/>
    </location>
</feature>
<dbReference type="EMBL" id="LSSK01000009">
    <property type="protein sequence ID" value="OMH86300.1"/>
    <property type="molecule type" value="Genomic_DNA"/>
</dbReference>
<feature type="region of interest" description="Disordered" evidence="1">
    <location>
        <begin position="447"/>
        <end position="475"/>
    </location>
</feature>
<evidence type="ECO:0000256" key="1">
    <source>
        <dbReference type="SAM" id="MobiDB-lite"/>
    </source>
</evidence>
<feature type="region of interest" description="Disordered" evidence="1">
    <location>
        <begin position="519"/>
        <end position="540"/>
    </location>
</feature>
<evidence type="ECO:0000313" key="3">
    <source>
        <dbReference type="Proteomes" id="UP000188320"/>
    </source>
</evidence>
<organism evidence="2 3">
    <name type="scientific">Zancudomyces culisetae</name>
    <name type="common">Gut fungus</name>
    <name type="synonym">Smittium culisetae</name>
    <dbReference type="NCBI Taxonomy" id="1213189"/>
    <lineage>
        <taxon>Eukaryota</taxon>
        <taxon>Fungi</taxon>
        <taxon>Fungi incertae sedis</taxon>
        <taxon>Zoopagomycota</taxon>
        <taxon>Kickxellomycotina</taxon>
        <taxon>Harpellomycetes</taxon>
        <taxon>Harpellales</taxon>
        <taxon>Legeriomycetaceae</taxon>
        <taxon>Zancudomyces</taxon>
    </lineage>
</organism>
<feature type="region of interest" description="Disordered" evidence="1">
    <location>
        <begin position="612"/>
        <end position="660"/>
    </location>
</feature>
<dbReference type="AlphaFoldDB" id="A0A1R1PZB8"/>
<feature type="compositionally biased region" description="Polar residues" evidence="1">
    <location>
        <begin position="684"/>
        <end position="695"/>
    </location>
</feature>
<feature type="region of interest" description="Disordered" evidence="1">
    <location>
        <begin position="34"/>
        <end position="61"/>
    </location>
</feature>
<protein>
    <recommendedName>
        <fullName evidence="4">PH domain-containing protein</fullName>
    </recommendedName>
</protein>
<feature type="region of interest" description="Disordered" evidence="1">
    <location>
        <begin position="684"/>
        <end position="738"/>
    </location>
</feature>
<feature type="region of interest" description="Disordered" evidence="1">
    <location>
        <begin position="546"/>
        <end position="565"/>
    </location>
</feature>
<feature type="compositionally biased region" description="Polar residues" evidence="1">
    <location>
        <begin position="556"/>
        <end position="565"/>
    </location>
</feature>
<feature type="compositionally biased region" description="Polar residues" evidence="1">
    <location>
        <begin position="525"/>
        <end position="540"/>
    </location>
</feature>
<keyword evidence="3" id="KW-1185">Reference proteome</keyword>
<sequence length="880" mass="98031">MFKVRRIFHRAKEKTKGESKVLPISVLKVAEEEDKNNAAQNNQRLIEINPEDEADQTTNSPNKLVLATPQSHGKLMVTNVTNDEGFLKNLKTNKGSICSFVGTGDQNDILVHRTLVDIQNEAVSRYEKAANSIKVPISEDYVFAPPTLDGKNKGRNYGEYIEGFEHANKRYQRTAEHLYFTCKSNIYEPRFMHCFDVAGGVPQPVPDTSFHLESVGVMDGETANLPQTHFVLAVNKNTARGKGTTMRTKFTFMAFNAEEAADWCEKIRYWSVGNHESLFSGEDIVEDYSDFHITIKRNRNTNHLNKIEGPHNNISIGSGHPLRNVSRLAITDAANTNEYHNITLKKDVLSISRTNINGPDMLKEFESNSAVIRRSGVYEAETTDFDLNGASETVKKFTSIRYSGSSTPAAPLLVDGYMHVQPADSNSLYNERVLRIPNNRFISENNLESLPQSSRGQSYGLPLNNPKGMSENSGQSIPYQAHHVSAAFSEKTDTSAFENPELQEKNQTQLQALPAKNQYLCDSGQPKSPQPTVNSQTHGSSRIKYVNDTHGLYNPGSDTSSQSQKNLHNNANFYANTPESHTYIETKSTKNTDYANSLSSKLDLSSKRRNVKYADNPDDIDSVSTELPPHNPVLKKPTNQNNKPSNPVENGGSPTTSVKYKTDYDENHLVNDEDVECQSNSRSIAFDTSNSGSTRSKNKQDLIIQTNKIYTPRNSSDKYNGHYSSRRGSDTIYTGNRTANRDSSSKAIYLKDLLLSDRLSTTPIDDSTAINAQNIIMQNISNVDLSFPLNGTLDVESYELSTKITRQSTDEILSLSKYSLPNTDPVYNDGISRYTTRNTKKKTTFSNINDSGEEGTNIEISTEAASYNKKVGLVGASFFK</sequence>
<comment type="caution">
    <text evidence="2">The sequence shown here is derived from an EMBL/GenBank/DDBJ whole genome shotgun (WGS) entry which is preliminary data.</text>
</comment>
<accession>A0A1R1PZB8</accession>
<evidence type="ECO:0008006" key="4">
    <source>
        <dbReference type="Google" id="ProtNLM"/>
    </source>
</evidence>
<dbReference type="Proteomes" id="UP000188320">
    <property type="component" value="Unassembled WGS sequence"/>
</dbReference>
<feature type="compositionally biased region" description="Polar residues" evidence="1">
    <location>
        <begin position="637"/>
        <end position="659"/>
    </location>
</feature>
<name>A0A1R1PZB8_ZANCU</name>